<reference evidence="14" key="2">
    <citation type="journal article" date="2021" name="PeerJ">
        <title>Extensive microbial diversity within the chicken gut microbiome revealed by metagenomics and culture.</title>
        <authorList>
            <person name="Gilroy R."/>
            <person name="Ravi A."/>
            <person name="Getino M."/>
            <person name="Pursley I."/>
            <person name="Horton D.L."/>
            <person name="Alikhan N.F."/>
            <person name="Baker D."/>
            <person name="Gharbi K."/>
            <person name="Hall N."/>
            <person name="Watson M."/>
            <person name="Adriaenssens E.M."/>
            <person name="Foster-Nyarko E."/>
            <person name="Jarju S."/>
            <person name="Secka A."/>
            <person name="Antonio M."/>
            <person name="Oren A."/>
            <person name="Chaudhuri R.R."/>
            <person name="La Ragione R."/>
            <person name="Hildebrand F."/>
            <person name="Pallen M.J."/>
        </authorList>
    </citation>
    <scope>NUCLEOTIDE SEQUENCE</scope>
    <source>
        <strain evidence="14">1383</strain>
    </source>
</reference>
<dbReference type="Pfam" id="PF01654">
    <property type="entry name" value="Cyt_bd_oxida_I"/>
    <property type="match status" value="1"/>
</dbReference>
<evidence type="ECO:0000256" key="9">
    <source>
        <dbReference type="ARBA" id="ARBA00022982"/>
    </source>
</evidence>
<dbReference type="PANTHER" id="PTHR30365">
    <property type="entry name" value="CYTOCHROME D UBIQUINOL OXIDASE"/>
    <property type="match status" value="1"/>
</dbReference>
<evidence type="ECO:0000256" key="2">
    <source>
        <dbReference type="ARBA" id="ARBA00009819"/>
    </source>
</evidence>
<dbReference type="GO" id="GO:0009055">
    <property type="term" value="F:electron transfer activity"/>
    <property type="evidence" value="ECO:0007669"/>
    <property type="project" value="UniProtKB-UniRule"/>
</dbReference>
<sequence length="531" mass="59493">MEHIDFSLVDWSRAQFALTALYHWIFVPLTLGLSWIIAIMATVYYRTNDPKWKTITRFWLKLFGINFAVGVATGLILEFEFGTNWSTYSWFVGDIFGAPLAVEGILAFFLESTFFAVLFFGWNRVGRGLHLTSAWMVAFGSNLSALWILVANAWMQDPVGMQFNPETARNEMMDFWAVLLSPTAINKFFHTVLSGFVTAGVFVVGVSSYLLLKKKNIQYALHSLRIGAIFGLAGILLSLYTGDGSGRRIFEIQPMKLAAAEGLVYGQTHAPLTVVGYVDTDAEKGYQGTQVKGFEVPGMLSLLAAHRTDAFVPGINDLIEGNPEHGILSAYEKMERGHIAQQALAELKDMEKGSLEYHLALEKFSDPQWQKDYFDYFGYGYFYHKDPQVSRKNAELLVPNVPLVFYSFRVMVGLGCLFVLLFALGLYLSVKKRLEGKRWFFYTAIACIPLVYLCSMAGWVVAEVGRQPWIIERLMPTLAAVSDVETSSVQTTFWIFAGVFTVLLIAEIKIMIGQIKKGMTPASPEPNTPQA</sequence>
<feature type="transmembrane region" description="Helical" evidence="13">
    <location>
        <begin position="224"/>
        <end position="241"/>
    </location>
</feature>
<feature type="transmembrane region" description="Helical" evidence="13">
    <location>
        <begin position="58"/>
        <end position="77"/>
    </location>
</feature>
<name>A0A9D1H8K3_9FLAO</name>
<organism evidence="14 15">
    <name type="scientific">Candidatus Merdimorpha stercoravium</name>
    <dbReference type="NCBI Taxonomy" id="2840863"/>
    <lineage>
        <taxon>Bacteria</taxon>
        <taxon>Pseudomonadati</taxon>
        <taxon>Bacteroidota</taxon>
        <taxon>Flavobacteriia</taxon>
        <taxon>Flavobacteriales</taxon>
        <taxon>Candidatus Merdimorpha</taxon>
    </lineage>
</organism>
<evidence type="ECO:0000256" key="10">
    <source>
        <dbReference type="ARBA" id="ARBA00022989"/>
    </source>
</evidence>
<comment type="subcellular location">
    <subcellularLocation>
        <location evidence="1">Cell inner membrane</location>
        <topology evidence="1">Multi-pass membrane protein</topology>
    </subcellularLocation>
</comment>
<evidence type="ECO:0000313" key="14">
    <source>
        <dbReference type="EMBL" id="HIT97463.1"/>
    </source>
</evidence>
<evidence type="ECO:0000256" key="8">
    <source>
        <dbReference type="ARBA" id="ARBA00022723"/>
    </source>
</evidence>
<dbReference type="GO" id="GO:0005886">
    <property type="term" value="C:plasma membrane"/>
    <property type="evidence" value="ECO:0007669"/>
    <property type="project" value="UniProtKB-SubCell"/>
</dbReference>
<keyword evidence="5" id="KW-0997">Cell inner membrane</keyword>
<evidence type="ECO:0000256" key="7">
    <source>
        <dbReference type="ARBA" id="ARBA00022692"/>
    </source>
</evidence>
<feature type="transmembrane region" description="Helical" evidence="13">
    <location>
        <begin position="97"/>
        <end position="122"/>
    </location>
</feature>
<dbReference type="GO" id="GO:0070069">
    <property type="term" value="C:cytochrome complex"/>
    <property type="evidence" value="ECO:0007669"/>
    <property type="project" value="UniProtKB-UniRule"/>
</dbReference>
<evidence type="ECO:0000256" key="6">
    <source>
        <dbReference type="ARBA" id="ARBA00022617"/>
    </source>
</evidence>
<keyword evidence="9 13" id="KW-0249">Electron transport</keyword>
<dbReference type="GO" id="GO:0019646">
    <property type="term" value="P:aerobic electron transport chain"/>
    <property type="evidence" value="ECO:0007669"/>
    <property type="project" value="InterPro"/>
</dbReference>
<proteinExistence type="inferred from homology"/>
<evidence type="ECO:0000256" key="5">
    <source>
        <dbReference type="ARBA" id="ARBA00022519"/>
    </source>
</evidence>
<gene>
    <name evidence="14" type="ORF">IAC44_01340</name>
</gene>
<feature type="transmembrane region" description="Helical" evidence="13">
    <location>
        <begin position="134"/>
        <end position="155"/>
    </location>
</feature>
<keyword evidence="10 13" id="KW-1133">Transmembrane helix</keyword>
<comment type="similarity">
    <text evidence="2 13">Belongs to the cytochrome ubiquinol oxidase subunit 1 family.</text>
</comment>
<evidence type="ECO:0000256" key="13">
    <source>
        <dbReference type="PIRNR" id="PIRNR006446"/>
    </source>
</evidence>
<evidence type="ECO:0000256" key="4">
    <source>
        <dbReference type="ARBA" id="ARBA00022475"/>
    </source>
</evidence>
<dbReference type="GO" id="GO:0020037">
    <property type="term" value="F:heme binding"/>
    <property type="evidence" value="ECO:0007669"/>
    <property type="project" value="TreeGrafter"/>
</dbReference>
<dbReference type="InterPro" id="IPR002585">
    <property type="entry name" value="Cyt-d_ubiquinol_oxidase_su_1"/>
</dbReference>
<dbReference type="Proteomes" id="UP000824161">
    <property type="component" value="Unassembled WGS sequence"/>
</dbReference>
<accession>A0A9D1H8K3</accession>
<reference evidence="14" key="1">
    <citation type="submission" date="2020-10" db="EMBL/GenBank/DDBJ databases">
        <authorList>
            <person name="Gilroy R."/>
        </authorList>
    </citation>
    <scope>NUCLEOTIDE SEQUENCE</scope>
    <source>
        <strain evidence="14">1383</strain>
    </source>
</reference>
<dbReference type="GO" id="GO:0016682">
    <property type="term" value="F:oxidoreductase activity, acting on diphenols and related substances as donors, oxygen as acceptor"/>
    <property type="evidence" value="ECO:0007669"/>
    <property type="project" value="TreeGrafter"/>
</dbReference>
<comment type="caution">
    <text evidence="14">The sequence shown here is derived from an EMBL/GenBank/DDBJ whole genome shotgun (WGS) entry which is preliminary data.</text>
</comment>
<dbReference type="PANTHER" id="PTHR30365:SF0">
    <property type="entry name" value="CYTOCHROME BD-I UBIQUINOL OXIDASE SUBUNIT 1"/>
    <property type="match status" value="1"/>
</dbReference>
<evidence type="ECO:0000313" key="15">
    <source>
        <dbReference type="Proteomes" id="UP000824161"/>
    </source>
</evidence>
<keyword evidence="6 13" id="KW-0349">Heme</keyword>
<evidence type="ECO:0000256" key="3">
    <source>
        <dbReference type="ARBA" id="ARBA00022448"/>
    </source>
</evidence>
<keyword evidence="8 13" id="KW-0479">Metal-binding</keyword>
<dbReference type="GO" id="GO:0046872">
    <property type="term" value="F:metal ion binding"/>
    <property type="evidence" value="ECO:0007669"/>
    <property type="project" value="UniProtKB-UniRule"/>
</dbReference>
<dbReference type="AlphaFoldDB" id="A0A9D1H8K3"/>
<keyword evidence="12 13" id="KW-0472">Membrane</keyword>
<evidence type="ECO:0000256" key="1">
    <source>
        <dbReference type="ARBA" id="ARBA00004429"/>
    </source>
</evidence>
<keyword evidence="4 13" id="KW-1003">Cell membrane</keyword>
<protein>
    <submittedName>
        <fullName evidence="14">Cytochrome ubiquinol oxidase subunit I</fullName>
    </submittedName>
</protein>
<evidence type="ECO:0000256" key="11">
    <source>
        <dbReference type="ARBA" id="ARBA00023004"/>
    </source>
</evidence>
<feature type="transmembrane region" description="Helical" evidence="13">
    <location>
        <begin position="439"/>
        <end position="462"/>
    </location>
</feature>
<dbReference type="PIRSF" id="PIRSF006446">
    <property type="entry name" value="Cyt_quinol_oxidase_1"/>
    <property type="match status" value="1"/>
</dbReference>
<feature type="transmembrane region" description="Helical" evidence="13">
    <location>
        <begin position="403"/>
        <end position="427"/>
    </location>
</feature>
<feature type="transmembrane region" description="Helical" evidence="13">
    <location>
        <begin position="188"/>
        <end position="212"/>
    </location>
</feature>
<keyword evidence="11 13" id="KW-0408">Iron</keyword>
<evidence type="ECO:0000256" key="12">
    <source>
        <dbReference type="ARBA" id="ARBA00023136"/>
    </source>
</evidence>
<keyword evidence="7 13" id="KW-0812">Transmembrane</keyword>
<feature type="transmembrane region" description="Helical" evidence="13">
    <location>
        <begin position="20"/>
        <end position="46"/>
    </location>
</feature>
<dbReference type="EMBL" id="DVLY01000031">
    <property type="protein sequence ID" value="HIT97463.1"/>
    <property type="molecule type" value="Genomic_DNA"/>
</dbReference>
<keyword evidence="3 13" id="KW-0813">Transport</keyword>
<feature type="transmembrane region" description="Helical" evidence="13">
    <location>
        <begin position="493"/>
        <end position="512"/>
    </location>
</feature>